<dbReference type="Proteomes" id="UP000019374">
    <property type="component" value="Unassembled WGS sequence"/>
</dbReference>
<proteinExistence type="predicted"/>
<organism evidence="1 2">
    <name type="scientific">Ophiocordyceps sinensis (strain Co18 / CGMCC 3.14243)</name>
    <name type="common">Yarsagumba caterpillar fungus</name>
    <name type="synonym">Hirsutella sinensis</name>
    <dbReference type="NCBI Taxonomy" id="911162"/>
    <lineage>
        <taxon>Eukaryota</taxon>
        <taxon>Fungi</taxon>
        <taxon>Dikarya</taxon>
        <taxon>Ascomycota</taxon>
        <taxon>Pezizomycotina</taxon>
        <taxon>Sordariomycetes</taxon>
        <taxon>Hypocreomycetidae</taxon>
        <taxon>Hypocreales</taxon>
        <taxon>Ophiocordycipitaceae</taxon>
        <taxon>Ophiocordyceps</taxon>
    </lineage>
</organism>
<dbReference type="HOGENOM" id="CLU_943647_0_0_1"/>
<dbReference type="OrthoDB" id="4203839at2759"/>
<reference evidence="1 2" key="1">
    <citation type="journal article" date="2013" name="Chin. Sci. Bull.">
        <title>Genome survey uncovers the secrets of sex and lifestyle in caterpillar fungus.</title>
        <authorList>
            <person name="Hu X."/>
            <person name="Zhang Y."/>
            <person name="Xiao G."/>
            <person name="Zheng P."/>
            <person name="Xia Y."/>
            <person name="Zhang X."/>
            <person name="St Leger R.J."/>
            <person name="Liu X."/>
            <person name="Wang C."/>
        </authorList>
    </citation>
    <scope>NUCLEOTIDE SEQUENCE [LARGE SCALE GENOMIC DNA]</scope>
    <source>
        <strain evidence="2">Co18 / CGMCC 3.14243</strain>
        <tissue evidence="1">Fruit-body</tissue>
    </source>
</reference>
<accession>T5AGF8</accession>
<name>T5AGF8_OPHSC</name>
<gene>
    <name evidence="1" type="ORF">OCS_02636</name>
</gene>
<evidence type="ECO:0000313" key="1">
    <source>
        <dbReference type="EMBL" id="EQL01649.1"/>
    </source>
</evidence>
<dbReference type="eggNOG" id="ENOG502T05Z">
    <property type="taxonomic scope" value="Eukaryota"/>
</dbReference>
<dbReference type="AlphaFoldDB" id="T5AGF8"/>
<evidence type="ECO:0000313" key="2">
    <source>
        <dbReference type="Proteomes" id="UP000019374"/>
    </source>
</evidence>
<dbReference type="EMBL" id="KE652447">
    <property type="protein sequence ID" value="EQL01649.1"/>
    <property type="molecule type" value="Genomic_DNA"/>
</dbReference>
<protein>
    <submittedName>
        <fullName evidence="1">Uncharacterized protein</fullName>
    </submittedName>
</protein>
<sequence length="295" mass="32621">MDQPSVDGPALRSWTGPLFSKAPFPAGPTGPSGWSNWSIRLVQLVHQAGPTGPSGWSNWSIRLVQLVHQAGPTGPSGWSNWSIRLVQLVHQAGLRNENSKACVVTRVIVDYVVNRVWVPGAWTGSDSNTTYDLMDLQRELDATQGQPASARQPLLNQQASIVGYIMNKEQATAWHKHKVDDIARMLQTTVQPLLNRFASPGEAHRDVEHVAELAWELSSKMLCSRLTFDFRFPEIGARFSTQSMLPIWPHMDPADLQARHWRVAFVTTPAITCRNDTGGSISAHSVSLADVLCMQ</sequence>